<sequence>MPLLSRLVAAGLAVSALLSPAPVQAAAKSAPGAAKFSPGAATSATEARRVGRVATPKLHWYACYGWAQCATAKVPLDYDHPYGAQTTIALLRVRATDQKHRIGSLFVNPGGPGASATNLALAASSVFSQSILERFDIVGMDPRGIGSSDPVTCFPDTGTQSKALKGMNVAFPVGAAETKAYLTSVRKLATGCSTIGRPLAGAMSTAEVARDMEVMRRAVGDSKLNYFGFSYGTALGQYYANMFPDRFRVIAVDGVINPRNWVGTAKTQNTVQDVRLGSAVGAEKALRRILTLCDRAGTTKCEFAAGNPVARFATITAALKAGPLTIQGEKLTYAAFIGAVLSALYGQDAPEQVTGLAADVWTLMHGGAASAGLRRAFAYDNSLDAYASVMCTDGRHPAHLANWPAKVAKASARARYFGAAWAWASAPCARDTWTVRDEDAYTGPFTRTTKNTVLVVGSYWDPATNYYEAVGSANQLGNARLLSSNNFGHTAYTSSPCVTKGIDNYLLHKTLPAKGTVCAAIQPFTTTLDTGTDSAATPKLNLLTATKADIVAAGRPAPDAPKQGLY</sequence>
<dbReference type="Gene3D" id="3.40.50.1820">
    <property type="entry name" value="alpha/beta hydrolase"/>
    <property type="match status" value="1"/>
</dbReference>
<keyword evidence="2" id="KW-0378">Hydrolase</keyword>
<evidence type="ECO:0000259" key="4">
    <source>
        <dbReference type="Pfam" id="PF00561"/>
    </source>
</evidence>
<dbReference type="Pfam" id="PF08386">
    <property type="entry name" value="Abhydrolase_4"/>
    <property type="match status" value="1"/>
</dbReference>
<keyword evidence="3" id="KW-0732">Signal</keyword>
<evidence type="ECO:0000256" key="1">
    <source>
        <dbReference type="ARBA" id="ARBA00010088"/>
    </source>
</evidence>
<comment type="caution">
    <text evidence="6">The sequence shown here is derived from an EMBL/GenBank/DDBJ whole genome shotgun (WGS) entry which is preliminary data.</text>
</comment>
<dbReference type="EMBL" id="BOQP01000010">
    <property type="protein sequence ID" value="GIM71314.1"/>
    <property type="molecule type" value="Genomic_DNA"/>
</dbReference>
<dbReference type="PANTHER" id="PTHR43248:SF25">
    <property type="entry name" value="AB HYDROLASE-1 DOMAIN-CONTAINING PROTEIN-RELATED"/>
    <property type="match status" value="1"/>
</dbReference>
<comment type="similarity">
    <text evidence="1">Belongs to the peptidase S33 family.</text>
</comment>
<dbReference type="AlphaFoldDB" id="A0A919SGN5"/>
<evidence type="ECO:0000256" key="2">
    <source>
        <dbReference type="ARBA" id="ARBA00022801"/>
    </source>
</evidence>
<protein>
    <submittedName>
        <fullName evidence="6">Peptidase</fullName>
    </submittedName>
</protein>
<reference evidence="6" key="1">
    <citation type="submission" date="2021-03" db="EMBL/GenBank/DDBJ databases">
        <title>Whole genome shotgun sequence of Actinoplanes consettensis NBRC 14913.</title>
        <authorList>
            <person name="Komaki H."/>
            <person name="Tamura T."/>
        </authorList>
    </citation>
    <scope>NUCLEOTIDE SEQUENCE</scope>
    <source>
        <strain evidence="6">NBRC 14913</strain>
    </source>
</reference>
<organism evidence="6 7">
    <name type="scientific">Winogradskya consettensis</name>
    <dbReference type="NCBI Taxonomy" id="113560"/>
    <lineage>
        <taxon>Bacteria</taxon>
        <taxon>Bacillati</taxon>
        <taxon>Actinomycetota</taxon>
        <taxon>Actinomycetes</taxon>
        <taxon>Micromonosporales</taxon>
        <taxon>Micromonosporaceae</taxon>
        <taxon>Winogradskya</taxon>
    </lineage>
</organism>
<keyword evidence="7" id="KW-1185">Reference proteome</keyword>
<feature type="signal peptide" evidence="3">
    <location>
        <begin position="1"/>
        <end position="25"/>
    </location>
</feature>
<dbReference type="InterPro" id="IPR000073">
    <property type="entry name" value="AB_hydrolase_1"/>
</dbReference>
<evidence type="ECO:0000313" key="7">
    <source>
        <dbReference type="Proteomes" id="UP000680865"/>
    </source>
</evidence>
<feature type="domain" description="AB hydrolase-1" evidence="4">
    <location>
        <begin position="105"/>
        <end position="255"/>
    </location>
</feature>
<proteinExistence type="inferred from homology"/>
<dbReference type="SUPFAM" id="SSF53474">
    <property type="entry name" value="alpha/beta-Hydrolases"/>
    <property type="match status" value="1"/>
</dbReference>
<evidence type="ECO:0000313" key="6">
    <source>
        <dbReference type="EMBL" id="GIM71314.1"/>
    </source>
</evidence>
<dbReference type="GO" id="GO:0016787">
    <property type="term" value="F:hydrolase activity"/>
    <property type="evidence" value="ECO:0007669"/>
    <property type="project" value="UniProtKB-KW"/>
</dbReference>
<dbReference type="Pfam" id="PF00561">
    <property type="entry name" value="Abhydrolase_1"/>
    <property type="match status" value="1"/>
</dbReference>
<dbReference type="InterPro" id="IPR051601">
    <property type="entry name" value="Serine_prot/Carboxylest_S33"/>
</dbReference>
<dbReference type="PANTHER" id="PTHR43248">
    <property type="entry name" value="2-SUCCINYL-6-HYDROXY-2,4-CYCLOHEXADIENE-1-CARBOXYLATE SYNTHASE"/>
    <property type="match status" value="1"/>
</dbReference>
<accession>A0A919SGN5</accession>
<dbReference type="Proteomes" id="UP000680865">
    <property type="component" value="Unassembled WGS sequence"/>
</dbReference>
<feature type="chain" id="PRO_5036835615" evidence="3">
    <location>
        <begin position="26"/>
        <end position="566"/>
    </location>
</feature>
<dbReference type="RefSeq" id="WP_212997367.1">
    <property type="nucleotide sequence ID" value="NZ_BAAATW010000013.1"/>
</dbReference>
<evidence type="ECO:0000256" key="3">
    <source>
        <dbReference type="SAM" id="SignalP"/>
    </source>
</evidence>
<feature type="domain" description="Peptidase S33 tripeptidyl aminopeptidase-like C-terminal" evidence="5">
    <location>
        <begin position="415"/>
        <end position="518"/>
    </location>
</feature>
<name>A0A919SGN5_9ACTN</name>
<dbReference type="InterPro" id="IPR013595">
    <property type="entry name" value="Pept_S33_TAP-like_C"/>
</dbReference>
<dbReference type="InterPro" id="IPR029058">
    <property type="entry name" value="AB_hydrolase_fold"/>
</dbReference>
<evidence type="ECO:0000259" key="5">
    <source>
        <dbReference type="Pfam" id="PF08386"/>
    </source>
</evidence>
<gene>
    <name evidence="6" type="ORF">Aco04nite_24660</name>
</gene>